<evidence type="ECO:0000313" key="3">
    <source>
        <dbReference type="EMBL" id="CAA9257622.1"/>
    </source>
</evidence>
<organism evidence="3">
    <name type="scientific">uncultured Acidimicrobiales bacterium</name>
    <dbReference type="NCBI Taxonomy" id="310071"/>
    <lineage>
        <taxon>Bacteria</taxon>
        <taxon>Bacillati</taxon>
        <taxon>Actinomycetota</taxon>
        <taxon>Acidimicrobiia</taxon>
        <taxon>Acidimicrobiales</taxon>
        <taxon>environmental samples</taxon>
    </lineage>
</organism>
<protein>
    <recommendedName>
        <fullName evidence="2">Protein SirB1 N-terminal domain-containing protein</fullName>
    </recommendedName>
</protein>
<feature type="domain" description="Protein SirB1 N-terminal" evidence="2">
    <location>
        <begin position="55"/>
        <end position="180"/>
    </location>
</feature>
<dbReference type="EMBL" id="CADCSY010000120">
    <property type="protein sequence ID" value="CAA9257622.1"/>
    <property type="molecule type" value="Genomic_DNA"/>
</dbReference>
<dbReference type="PANTHER" id="PTHR31350:SF21">
    <property type="entry name" value="F-BOX ONLY PROTEIN 21"/>
    <property type="match status" value="1"/>
</dbReference>
<evidence type="ECO:0000259" key="2">
    <source>
        <dbReference type="Pfam" id="PF13369"/>
    </source>
</evidence>
<sequence>MGPTDRFSAIVQGPEEALRLDEACLLVAAHADPAVDLPAALDRLDDLAAGVAEPSVDGISRHLFGELGFRGADHDYDDPRNSFLQVVLERRTGIPITLVIVLVEVGRRLGVPIGCVSMPGHFLARDELDPDVFVDAFARGARLDAAGAQARFHQVHGPAAPFEPAFLEPVGPRATLVRVLANLERIYTGTGDRPALRWVLELRARMPGAGVGERRRLAALLASGGELVEAATLLEGVATEVGGAEAEAALAAAHRLRATLN</sequence>
<name>A0A6J4IN93_9ACTN</name>
<accession>A0A6J4IN93</accession>
<gene>
    <name evidence="3" type="ORF">AVDCRST_MAG20-2752</name>
</gene>
<dbReference type="Pfam" id="PF13369">
    <property type="entry name" value="Transglut_core2"/>
    <property type="match status" value="1"/>
</dbReference>
<evidence type="ECO:0000256" key="1">
    <source>
        <dbReference type="ARBA" id="ARBA00007100"/>
    </source>
</evidence>
<comment type="similarity">
    <text evidence="1">Belongs to the UPF0162 family.</text>
</comment>
<dbReference type="PANTHER" id="PTHR31350">
    <property type="entry name" value="SI:DKEY-261L7.2"/>
    <property type="match status" value="1"/>
</dbReference>
<proteinExistence type="inferred from homology"/>
<dbReference type="AlphaFoldDB" id="A0A6J4IN93"/>
<dbReference type="InterPro" id="IPR032698">
    <property type="entry name" value="SirB1_N"/>
</dbReference>
<reference evidence="3" key="1">
    <citation type="submission" date="2020-02" db="EMBL/GenBank/DDBJ databases">
        <authorList>
            <person name="Meier V. D."/>
        </authorList>
    </citation>
    <scope>NUCLEOTIDE SEQUENCE</scope>
    <source>
        <strain evidence="3">AVDCRST_MAG20</strain>
    </source>
</reference>